<dbReference type="Pfam" id="PF00534">
    <property type="entry name" value="Glycos_transf_1"/>
    <property type="match status" value="1"/>
</dbReference>
<comment type="caution">
    <text evidence="4">The sequence shown here is derived from an EMBL/GenBank/DDBJ whole genome shotgun (WGS) entry which is preliminary data.</text>
</comment>
<feature type="domain" description="Glycosyl transferase family 1" evidence="3">
    <location>
        <begin position="339"/>
        <end position="496"/>
    </location>
</feature>
<dbReference type="PANTHER" id="PTHR12526">
    <property type="entry name" value="GLYCOSYLTRANSFERASE"/>
    <property type="match status" value="1"/>
</dbReference>
<sequence>MIFHINATMPEQKSGIEHAEIQRFMLFKKNHITQKLVLRDWDPECHRQTRAAGIDDDDLINMFDYFQKTTIVATQLLTVKDLDFGVTGLVFNDEPQNARYLVVDNNQMLVARVNYVNSEKQRVKSVELFDGFGNLYRVDHYDVRGFKSLQQWYTPDNKIESETWLDVHGQPVLESFFKTTKAVNHQSELTRTNWHLTFNDKSYDFDTIEDLTIHFLDAINQNFFSASEPNIFILDRSHLADYGLLHLKNPAYTVLHLHNSHAGEAQEPMQSILNNNYEFAMNALNQYDAVVSATPQQTRDIQLRFQPNVPLFTIPVGIVKDTLLHAKHVSVGQRQFGKIVAFARIAWEKHLDDLVRAVGIVKQEIPEVSLDLYGYADTTDNFRAKRAVEAVIDKYHLADSVTMRGYTTNIDAVENQAMIYGLTSRMEGFNLAIMEGIAHGLIALTYDVNYGPNEIVQDNINGRIVPYGDYRAMADAIITVLRDPELAQRYSEGAYQSAERYSETNVMAAWQKLIDDANQKWQHKIAATNLGR</sequence>
<dbReference type="Proteomes" id="UP000192288">
    <property type="component" value="Unassembled WGS sequence"/>
</dbReference>
<evidence type="ECO:0000256" key="1">
    <source>
        <dbReference type="ARBA" id="ARBA00022676"/>
    </source>
</evidence>
<dbReference type="STRING" id="33968.BMS77_08700"/>
<dbReference type="eggNOG" id="COG0438">
    <property type="taxonomic scope" value="Bacteria"/>
</dbReference>
<keyword evidence="1" id="KW-0328">Glycosyltransferase</keyword>
<evidence type="ECO:0000313" key="5">
    <source>
        <dbReference type="Proteomes" id="UP000192288"/>
    </source>
</evidence>
<organism evidence="4 5">
    <name type="scientific">Leuconostoc pseudomesenteroides</name>
    <dbReference type="NCBI Taxonomy" id="33968"/>
    <lineage>
        <taxon>Bacteria</taxon>
        <taxon>Bacillati</taxon>
        <taxon>Bacillota</taxon>
        <taxon>Bacilli</taxon>
        <taxon>Lactobacillales</taxon>
        <taxon>Lactobacillaceae</taxon>
        <taxon>Leuconostoc</taxon>
    </lineage>
</organism>
<dbReference type="SUPFAM" id="SSF53756">
    <property type="entry name" value="UDP-Glycosyltransferase/glycogen phosphorylase"/>
    <property type="match status" value="1"/>
</dbReference>
<dbReference type="InterPro" id="IPR001296">
    <property type="entry name" value="Glyco_trans_1"/>
</dbReference>
<dbReference type="EMBL" id="MPLS01000053">
    <property type="protein sequence ID" value="ORI97075.1"/>
    <property type="molecule type" value="Genomic_DNA"/>
</dbReference>
<proteinExistence type="predicted"/>
<dbReference type="RefSeq" id="WP_004912103.1">
    <property type="nucleotide sequence ID" value="NZ_MPLS01000053.1"/>
</dbReference>
<dbReference type="Gene3D" id="3.40.50.2000">
    <property type="entry name" value="Glycogen Phosphorylase B"/>
    <property type="match status" value="3"/>
</dbReference>
<dbReference type="PANTHER" id="PTHR12526:SF629">
    <property type="entry name" value="TEICHURONIC ACID BIOSYNTHESIS GLYCOSYLTRANSFERASE TUAH-RELATED"/>
    <property type="match status" value="1"/>
</dbReference>
<reference evidence="4 5" key="1">
    <citation type="journal article" date="2017" name="Front. Microbiol.">
        <title>Genomic Characterization of Dairy Associated Leuconostoc Species and Diversity of Leuconostocs in Undefined Mixed Mesophilic Starter Cultures.</title>
        <authorList>
            <person name="Frantzen C.A."/>
            <person name="Kot W."/>
            <person name="Pedersen T.B."/>
            <person name="Ardo Y.M."/>
            <person name="Broadbent J.R."/>
            <person name="Neve H."/>
            <person name="Hansen L.H."/>
            <person name="Dal Bello F."/>
            <person name="Ostlie H.M."/>
            <person name="Kleppen H.P."/>
            <person name="Vogensen F.K."/>
            <person name="Holo H."/>
        </authorList>
    </citation>
    <scope>NUCLEOTIDE SEQUENCE [LARGE SCALE GENOMIC DNA]</scope>
    <source>
        <strain evidence="4 5">LMGCF08</strain>
    </source>
</reference>
<evidence type="ECO:0000256" key="2">
    <source>
        <dbReference type="ARBA" id="ARBA00022679"/>
    </source>
</evidence>
<dbReference type="CDD" id="cd04949">
    <property type="entry name" value="GT4_GtfA-like"/>
    <property type="match status" value="1"/>
</dbReference>
<evidence type="ECO:0000313" key="4">
    <source>
        <dbReference type="EMBL" id="ORI97075.1"/>
    </source>
</evidence>
<gene>
    <name evidence="4" type="ORF">BMR96_09165</name>
</gene>
<dbReference type="GO" id="GO:0016757">
    <property type="term" value="F:glycosyltransferase activity"/>
    <property type="evidence" value="ECO:0007669"/>
    <property type="project" value="UniProtKB-KW"/>
</dbReference>
<evidence type="ECO:0000259" key="3">
    <source>
        <dbReference type="Pfam" id="PF00534"/>
    </source>
</evidence>
<dbReference type="AlphaFoldDB" id="A0A1X0VBH0"/>
<name>A0A1X0VBH0_LEUPS</name>
<accession>A0A1X0VBH0</accession>
<keyword evidence="2 4" id="KW-0808">Transferase</keyword>
<protein>
    <submittedName>
        <fullName evidence="4">Glycosyl transferase family 1</fullName>
    </submittedName>
</protein>